<name>A0ABV2AKS6_9EUKA</name>
<gene>
    <name evidence="1" type="ORF">MHBO_001955</name>
</gene>
<evidence type="ECO:0000313" key="2">
    <source>
        <dbReference type="Proteomes" id="UP001439008"/>
    </source>
</evidence>
<keyword evidence="2" id="KW-1185">Reference proteome</keyword>
<proteinExistence type="predicted"/>
<evidence type="ECO:0008006" key="3">
    <source>
        <dbReference type="Google" id="ProtNLM"/>
    </source>
</evidence>
<accession>A0ABV2AKS6</accession>
<comment type="caution">
    <text evidence="1">The sequence shown here is derived from an EMBL/GenBank/DDBJ whole genome shotgun (WGS) entry which is preliminary data.</text>
</comment>
<dbReference type="EMBL" id="JBDODL010000577">
    <property type="protein sequence ID" value="MES1920267.1"/>
    <property type="molecule type" value="Genomic_DNA"/>
</dbReference>
<sequence length="187" mass="21468">MCNGSIHCGSQYEIEKRFFERLDLSLKKDYEKDYSLNNIFEYNNFDTQKLVFPFTENDICKCAGLKPSICLRKSNFCDKNTLNLVIVFVGGNINEDIDRIVNVVNNNNKECEKNIKLERILEDYITGASNPDATNIIFVGRPKTINFEGKLPSNLHFVVEGNLNNLLSSSLNIVDNLYLSFYNNDEK</sequence>
<organism evidence="1 2">
    <name type="scientific">Bonamia ostreae</name>
    <dbReference type="NCBI Taxonomy" id="126728"/>
    <lineage>
        <taxon>Eukaryota</taxon>
        <taxon>Sar</taxon>
        <taxon>Rhizaria</taxon>
        <taxon>Endomyxa</taxon>
        <taxon>Ascetosporea</taxon>
        <taxon>Haplosporida</taxon>
        <taxon>Bonamia</taxon>
    </lineage>
</organism>
<protein>
    <recommendedName>
        <fullName evidence="3">PITH domain-containing protein</fullName>
    </recommendedName>
</protein>
<feature type="non-terminal residue" evidence="1">
    <location>
        <position position="187"/>
    </location>
</feature>
<evidence type="ECO:0000313" key="1">
    <source>
        <dbReference type="EMBL" id="MES1920267.1"/>
    </source>
</evidence>
<reference evidence="1 2" key="1">
    <citation type="journal article" date="2024" name="BMC Biol.">
        <title>Comparative genomics of Ascetosporea gives new insight into the evolutionary basis for animal parasitism in Rhizaria.</title>
        <authorList>
            <person name="Hiltunen Thoren M."/>
            <person name="Onut-Brannstrom I."/>
            <person name="Alfjorden A."/>
            <person name="Peckova H."/>
            <person name="Swords F."/>
            <person name="Hooper C."/>
            <person name="Holzer A.S."/>
            <person name="Bass D."/>
            <person name="Burki F."/>
        </authorList>
    </citation>
    <scope>NUCLEOTIDE SEQUENCE [LARGE SCALE GENOMIC DNA]</scope>
    <source>
        <strain evidence="1">20-A016</strain>
    </source>
</reference>
<dbReference type="Proteomes" id="UP001439008">
    <property type="component" value="Unassembled WGS sequence"/>
</dbReference>